<keyword evidence="3" id="KW-0813">Transport</keyword>
<dbReference type="RefSeq" id="WP_161741737.1">
    <property type="nucleotide sequence ID" value="NZ_JAAAMV010000002.1"/>
</dbReference>
<evidence type="ECO:0000256" key="2">
    <source>
        <dbReference type="ARBA" id="ARBA00007998"/>
    </source>
</evidence>
<evidence type="ECO:0000256" key="4">
    <source>
        <dbReference type="ARBA" id="ARBA00022544"/>
    </source>
</evidence>
<comment type="caution">
    <text evidence="9">The sequence shown here is derived from an EMBL/GenBank/DDBJ whole genome shotgun (WGS) entry which is preliminary data.</text>
</comment>
<dbReference type="Gene3D" id="1.20.1740.10">
    <property type="entry name" value="Amino acid/polyamine transporter I"/>
    <property type="match status" value="1"/>
</dbReference>
<dbReference type="Proteomes" id="UP000665561">
    <property type="component" value="Unassembled WGS sequence"/>
</dbReference>
<evidence type="ECO:0000313" key="10">
    <source>
        <dbReference type="Proteomes" id="UP000665561"/>
    </source>
</evidence>
<feature type="transmembrane region" description="Helical" evidence="8">
    <location>
        <begin position="125"/>
        <end position="142"/>
    </location>
</feature>
<evidence type="ECO:0000256" key="3">
    <source>
        <dbReference type="ARBA" id="ARBA00022448"/>
    </source>
</evidence>
<dbReference type="PANTHER" id="PTHR34975">
    <property type="entry name" value="SPORE GERMINATION PROTEIN A2"/>
    <property type="match status" value="1"/>
</dbReference>
<gene>
    <name evidence="9" type="ORF">GT019_05480</name>
</gene>
<feature type="transmembrane region" description="Helical" evidence="8">
    <location>
        <begin position="340"/>
        <end position="364"/>
    </location>
</feature>
<organism evidence="9 10">
    <name type="scientific">Paenibacillus glycinis</name>
    <dbReference type="NCBI Taxonomy" id="2697035"/>
    <lineage>
        <taxon>Bacteria</taxon>
        <taxon>Bacillati</taxon>
        <taxon>Bacillota</taxon>
        <taxon>Bacilli</taxon>
        <taxon>Bacillales</taxon>
        <taxon>Paenibacillaceae</taxon>
        <taxon>Paenibacillus</taxon>
    </lineage>
</organism>
<comment type="similarity">
    <text evidence="2">Belongs to the amino acid-polyamine-organocation (APC) superfamily. Spore germination protein (SGP) (TC 2.A.3.9) family.</text>
</comment>
<evidence type="ECO:0000256" key="6">
    <source>
        <dbReference type="ARBA" id="ARBA00022989"/>
    </source>
</evidence>
<sequence length="371" mass="42416">MSRDRLKPDSKQNRITIVQFVLTIHSMQLGVGAISIPADLARISGTDGWIALIMGWAVSVVASLIIVQVMKRYPKGTILELIAHYFGQWAGRLTALVFVVYSAIFAYLILDRMVLIIQSWIMQQTPPYTLMLLFIVPAYVIVKGGVRIIGRYSEVVVLCSLWMPLAMLVLLKEANWLHLLPVLKEGWMPVFKTVNTTIITFLGFESIYYIYPNLDRKRYASVGVAIANTLTLLVYLFLTLICFLVYSPDQITQFNDAVLSVVKIIEFRFLERFDIVMLTCYLLIISKTWIPPLYIAVYCTKRLLFGGKPELYLGVFLAGMVVVTYLWNPDWNESVDALKWFSNFGIAIAYVFPLCLWGVLSVMLKFKRWQT</sequence>
<dbReference type="InterPro" id="IPR004761">
    <property type="entry name" value="Spore_GerAB"/>
</dbReference>
<feature type="transmembrane region" description="Helical" evidence="8">
    <location>
        <begin position="311"/>
        <end position="328"/>
    </location>
</feature>
<feature type="transmembrane region" description="Helical" evidence="8">
    <location>
        <begin position="223"/>
        <end position="246"/>
    </location>
</feature>
<protein>
    <submittedName>
        <fullName evidence="9">Endospore germination permease</fullName>
    </submittedName>
</protein>
<evidence type="ECO:0000256" key="7">
    <source>
        <dbReference type="ARBA" id="ARBA00023136"/>
    </source>
</evidence>
<keyword evidence="5 8" id="KW-0812">Transmembrane</keyword>
<dbReference type="Pfam" id="PF03845">
    <property type="entry name" value="Spore_permease"/>
    <property type="match status" value="1"/>
</dbReference>
<keyword evidence="10" id="KW-1185">Reference proteome</keyword>
<reference evidence="9 10" key="1">
    <citation type="submission" date="2020-01" db="EMBL/GenBank/DDBJ databases">
        <title>Paenibacillus soybeanensis sp. nov. isolated from the nodules of soybean (Glycine max(L.) Merr).</title>
        <authorList>
            <person name="Wang H."/>
        </authorList>
    </citation>
    <scope>NUCLEOTIDE SEQUENCE [LARGE SCALE GENOMIC DNA]</scope>
    <source>
        <strain evidence="9 10">T1</strain>
    </source>
</reference>
<feature type="transmembrane region" description="Helical" evidence="8">
    <location>
        <begin position="89"/>
        <end position="110"/>
    </location>
</feature>
<evidence type="ECO:0000256" key="5">
    <source>
        <dbReference type="ARBA" id="ARBA00022692"/>
    </source>
</evidence>
<feature type="transmembrane region" description="Helical" evidence="8">
    <location>
        <begin position="154"/>
        <end position="171"/>
    </location>
</feature>
<feature type="transmembrane region" description="Helical" evidence="8">
    <location>
        <begin position="191"/>
        <end position="211"/>
    </location>
</feature>
<dbReference type="EMBL" id="JAAAMV010000002">
    <property type="protein sequence ID" value="NBD23315.1"/>
    <property type="molecule type" value="Genomic_DNA"/>
</dbReference>
<evidence type="ECO:0000313" key="9">
    <source>
        <dbReference type="EMBL" id="NBD23315.1"/>
    </source>
</evidence>
<keyword evidence="4" id="KW-0309">Germination</keyword>
<dbReference type="NCBIfam" id="TIGR00912">
    <property type="entry name" value="2A0309"/>
    <property type="match status" value="1"/>
</dbReference>
<proteinExistence type="inferred from homology"/>
<accession>A0ABW9XL47</accession>
<name>A0ABW9XL47_9BACL</name>
<evidence type="ECO:0000256" key="8">
    <source>
        <dbReference type="SAM" id="Phobius"/>
    </source>
</evidence>
<keyword evidence="6 8" id="KW-1133">Transmembrane helix</keyword>
<keyword evidence="7 8" id="KW-0472">Membrane</keyword>
<comment type="subcellular location">
    <subcellularLocation>
        <location evidence="1">Membrane</location>
        <topology evidence="1">Multi-pass membrane protein</topology>
    </subcellularLocation>
</comment>
<feature type="transmembrane region" description="Helical" evidence="8">
    <location>
        <begin position="15"/>
        <end position="36"/>
    </location>
</feature>
<feature type="transmembrane region" description="Helical" evidence="8">
    <location>
        <begin position="275"/>
        <end position="299"/>
    </location>
</feature>
<feature type="transmembrane region" description="Helical" evidence="8">
    <location>
        <begin position="48"/>
        <end position="69"/>
    </location>
</feature>
<dbReference type="PANTHER" id="PTHR34975:SF2">
    <property type="entry name" value="SPORE GERMINATION PROTEIN A2"/>
    <property type="match status" value="1"/>
</dbReference>
<evidence type="ECO:0000256" key="1">
    <source>
        <dbReference type="ARBA" id="ARBA00004141"/>
    </source>
</evidence>